<dbReference type="InterPro" id="IPR000182">
    <property type="entry name" value="GNAT_dom"/>
</dbReference>
<dbReference type="PROSITE" id="PS51186">
    <property type="entry name" value="GNAT"/>
    <property type="match status" value="2"/>
</dbReference>
<comment type="subunit">
    <text evidence="4">Monomer.</text>
</comment>
<accession>A0A8J3QI64</accession>
<evidence type="ECO:0000313" key="7">
    <source>
        <dbReference type="Proteomes" id="UP000612899"/>
    </source>
</evidence>
<comment type="catalytic activity">
    <reaction evidence="4">
        <text>1D-myo-inositol 2-(L-cysteinylamino)-2-deoxy-alpha-D-glucopyranoside + acetyl-CoA = mycothiol + CoA + H(+)</text>
        <dbReference type="Rhea" id="RHEA:26172"/>
        <dbReference type="ChEBI" id="CHEBI:15378"/>
        <dbReference type="ChEBI" id="CHEBI:16768"/>
        <dbReference type="ChEBI" id="CHEBI:57287"/>
        <dbReference type="ChEBI" id="CHEBI:57288"/>
        <dbReference type="ChEBI" id="CHEBI:58887"/>
        <dbReference type="EC" id="2.3.1.189"/>
    </reaction>
</comment>
<feature type="domain" description="N-acetyltransferase" evidence="5">
    <location>
        <begin position="6"/>
        <end position="156"/>
    </location>
</feature>
<dbReference type="SUPFAM" id="SSF55729">
    <property type="entry name" value="Acyl-CoA N-acyltransferases (Nat)"/>
    <property type="match status" value="1"/>
</dbReference>
<dbReference type="RefSeq" id="WP_203915046.1">
    <property type="nucleotide sequence ID" value="NZ_BONY01000128.1"/>
</dbReference>
<evidence type="ECO:0000256" key="1">
    <source>
        <dbReference type="ARBA" id="ARBA00022679"/>
    </source>
</evidence>
<dbReference type="InterPro" id="IPR050832">
    <property type="entry name" value="Bact_Acetyltransf"/>
</dbReference>
<feature type="binding site" evidence="4">
    <location>
        <position position="246"/>
    </location>
    <ligand>
        <name>1D-myo-inositol 2-(L-cysteinylamino)-2-deoxy-alpha-D-glucopyranoside</name>
        <dbReference type="ChEBI" id="CHEBI:58887"/>
    </ligand>
</feature>
<reference evidence="6" key="1">
    <citation type="submission" date="2021-01" db="EMBL/GenBank/DDBJ databases">
        <title>Whole genome shotgun sequence of Rhizocola hellebori NBRC 109834.</title>
        <authorList>
            <person name="Komaki H."/>
            <person name="Tamura T."/>
        </authorList>
    </citation>
    <scope>NUCLEOTIDE SEQUENCE</scope>
    <source>
        <strain evidence="6">NBRC 109834</strain>
    </source>
</reference>
<protein>
    <recommendedName>
        <fullName evidence="4">Mycothiol acetyltransferase</fullName>
        <shortName evidence="4">MSH acetyltransferase</shortName>
        <ecNumber evidence="4">2.3.1.189</ecNumber>
    </recommendedName>
    <alternativeName>
        <fullName evidence="4">Mycothiol synthase</fullName>
    </alternativeName>
</protein>
<gene>
    <name evidence="4 6" type="primary">mshD</name>
    <name evidence="6" type="ORF">Rhe02_93950</name>
</gene>
<sequence length="316" mass="34976">MISLAERLDRLTPEEVGSVFRLASAAGDADGALPLSEHTMLHLRHGGDEPSVHLVIRDGGELIGYAHVDVTDPVEGPSAELVVHPMHRRHGLGRVLVTAAVQAAEQADPVGRLRLWAHGDHPSASALALSLGFGRSRVLWQMRRSLFAVLPELVLPDGIGLRAFRPGEDDQAWIELNGRAFAAHPEQGRWDLRDLRLRMEEPWFDPEGFLLAERFSDKRLLGFHWTKVHGATRAQAPGHHHDPIGEVYVLGVDPDTHGLGLGRTLTIAGLRYLRTRQLDQVMLYVDESNEAARGLYSGLGFARWSTDVLFTRLLLT</sequence>
<dbReference type="GO" id="GO:0010125">
    <property type="term" value="P:mycothiol biosynthetic process"/>
    <property type="evidence" value="ECO:0007669"/>
    <property type="project" value="UniProtKB-UniRule"/>
</dbReference>
<keyword evidence="2 4" id="KW-0677">Repeat</keyword>
<dbReference type="Proteomes" id="UP000612899">
    <property type="component" value="Unassembled WGS sequence"/>
</dbReference>
<dbReference type="Gene3D" id="3.40.630.30">
    <property type="match status" value="1"/>
</dbReference>
<dbReference type="PANTHER" id="PTHR43877:SF1">
    <property type="entry name" value="ACETYLTRANSFERASE"/>
    <property type="match status" value="1"/>
</dbReference>
<feature type="binding site" evidence="4">
    <location>
        <begin position="81"/>
        <end position="83"/>
    </location>
    <ligand>
        <name>acetyl-CoA</name>
        <dbReference type="ChEBI" id="CHEBI:57288"/>
        <label>1</label>
    </ligand>
</feature>
<evidence type="ECO:0000256" key="4">
    <source>
        <dbReference type="HAMAP-Rule" id="MF_01698"/>
    </source>
</evidence>
<dbReference type="PIRSF" id="PIRSF021524">
    <property type="entry name" value="MSH_acetyltransferase"/>
    <property type="match status" value="1"/>
</dbReference>
<evidence type="ECO:0000256" key="2">
    <source>
        <dbReference type="ARBA" id="ARBA00022737"/>
    </source>
</evidence>
<comment type="function">
    <text evidence="4">Catalyzes the transfer of acetyl from acetyl-CoA to desacetylmycothiol (Cys-GlcN-Ins) to form mycothiol.</text>
</comment>
<dbReference type="InterPro" id="IPR017813">
    <property type="entry name" value="Mycothiol_AcTrfase"/>
</dbReference>
<dbReference type="EC" id="2.3.1.189" evidence="4"/>
<evidence type="ECO:0000256" key="3">
    <source>
        <dbReference type="ARBA" id="ARBA00023315"/>
    </source>
</evidence>
<evidence type="ECO:0000313" key="6">
    <source>
        <dbReference type="EMBL" id="GIH11328.1"/>
    </source>
</evidence>
<keyword evidence="7" id="KW-1185">Reference proteome</keyword>
<dbReference type="AlphaFoldDB" id="A0A8J3QI64"/>
<feature type="binding site" evidence="4">
    <location>
        <begin position="257"/>
        <end position="263"/>
    </location>
    <ligand>
        <name>acetyl-CoA</name>
        <dbReference type="ChEBI" id="CHEBI:57288"/>
        <label>2</label>
    </ligand>
</feature>
<comment type="caution">
    <text evidence="4">Lacks conserved residue(s) required for the propagation of feature annotation.</text>
</comment>
<dbReference type="CDD" id="cd04301">
    <property type="entry name" value="NAT_SF"/>
    <property type="match status" value="1"/>
</dbReference>
<proteinExistence type="inferred from homology"/>
<name>A0A8J3QI64_9ACTN</name>
<feature type="binding site" evidence="4">
    <location>
        <position position="186"/>
    </location>
    <ligand>
        <name>1D-myo-inositol 2-(L-cysteinylamino)-2-deoxy-alpha-D-glucopyranoside</name>
        <dbReference type="ChEBI" id="CHEBI:58887"/>
    </ligand>
</feature>
<comment type="similarity">
    <text evidence="4">Belongs to the acetyltransferase family. MshD subfamily.</text>
</comment>
<keyword evidence="3 4" id="KW-0012">Acyltransferase</keyword>
<feature type="binding site" evidence="4">
    <location>
        <position position="37"/>
    </location>
    <ligand>
        <name>1D-myo-inositol 2-(L-cysteinylamino)-2-deoxy-alpha-D-glucopyranoside</name>
        <dbReference type="ChEBI" id="CHEBI:58887"/>
    </ligand>
</feature>
<evidence type="ECO:0000259" key="5">
    <source>
        <dbReference type="PROSITE" id="PS51186"/>
    </source>
</evidence>
<feature type="binding site" evidence="4">
    <location>
        <begin position="250"/>
        <end position="252"/>
    </location>
    <ligand>
        <name>acetyl-CoA</name>
        <dbReference type="ChEBI" id="CHEBI:57288"/>
        <label>2</label>
    </ligand>
</feature>
<dbReference type="GO" id="GO:0035447">
    <property type="term" value="F:mycothiol synthase activity"/>
    <property type="evidence" value="ECO:0007669"/>
    <property type="project" value="UniProtKB-UniRule"/>
</dbReference>
<organism evidence="6 7">
    <name type="scientific">Rhizocola hellebori</name>
    <dbReference type="NCBI Taxonomy" id="1392758"/>
    <lineage>
        <taxon>Bacteria</taxon>
        <taxon>Bacillati</taxon>
        <taxon>Actinomycetota</taxon>
        <taxon>Actinomycetes</taxon>
        <taxon>Micromonosporales</taxon>
        <taxon>Micromonosporaceae</taxon>
        <taxon>Rhizocola</taxon>
    </lineage>
</organism>
<keyword evidence="1 4" id="KW-0808">Transferase</keyword>
<dbReference type="InterPro" id="IPR016181">
    <property type="entry name" value="Acyl_CoA_acyltransferase"/>
</dbReference>
<comment type="caution">
    <text evidence="6">The sequence shown here is derived from an EMBL/GenBank/DDBJ whole genome shotgun (WGS) entry which is preliminary data.</text>
</comment>
<feature type="binding site" evidence="4">
    <location>
        <position position="284"/>
    </location>
    <ligand>
        <name>1D-myo-inositol 2-(L-cysteinylamino)-2-deoxy-alpha-D-glucopyranoside</name>
        <dbReference type="ChEBI" id="CHEBI:58887"/>
    </ligand>
</feature>
<dbReference type="EMBL" id="BONY01000128">
    <property type="protein sequence ID" value="GIH11328.1"/>
    <property type="molecule type" value="Genomic_DNA"/>
</dbReference>
<dbReference type="NCBIfam" id="TIGR03448">
    <property type="entry name" value="mycothiol_MshD"/>
    <property type="match status" value="1"/>
</dbReference>
<feature type="domain" description="N-acetyltransferase" evidence="5">
    <location>
        <begin position="159"/>
        <end position="316"/>
    </location>
</feature>
<dbReference type="PANTHER" id="PTHR43877">
    <property type="entry name" value="AMINOALKYLPHOSPHONATE N-ACETYLTRANSFERASE-RELATED-RELATED"/>
    <property type="match status" value="1"/>
</dbReference>
<dbReference type="HAMAP" id="MF_01698">
    <property type="entry name" value="MshD"/>
    <property type="match status" value="1"/>
</dbReference>
<dbReference type="Pfam" id="PF00583">
    <property type="entry name" value="Acetyltransf_1"/>
    <property type="match status" value="2"/>
</dbReference>
<feature type="binding site" evidence="4">
    <location>
        <position position="227"/>
    </location>
    <ligand>
        <name>1D-myo-inositol 2-(L-cysteinylamino)-2-deoxy-alpha-D-glucopyranoside</name>
        <dbReference type="ChEBI" id="CHEBI:58887"/>
    </ligand>
</feature>